<proteinExistence type="predicted"/>
<protein>
    <submittedName>
        <fullName evidence="3">DnaJ-like subfamily A member 2</fullName>
    </submittedName>
</protein>
<evidence type="ECO:0000313" key="3">
    <source>
        <dbReference type="EMBL" id="OLQ04358.1"/>
    </source>
</evidence>
<dbReference type="GO" id="GO:0030544">
    <property type="term" value="F:Hsp70 protein binding"/>
    <property type="evidence" value="ECO:0007669"/>
    <property type="project" value="InterPro"/>
</dbReference>
<dbReference type="FunFam" id="2.60.260.20:FF:000013">
    <property type="entry name" value="DnaJ subfamily B member 11"/>
    <property type="match status" value="1"/>
</dbReference>
<dbReference type="SUPFAM" id="SSF48403">
    <property type="entry name" value="Ankyrin repeat"/>
    <property type="match status" value="1"/>
</dbReference>
<dbReference type="InterPro" id="IPR036770">
    <property type="entry name" value="Ankyrin_rpt-contain_sf"/>
</dbReference>
<dbReference type="SUPFAM" id="SSF49493">
    <property type="entry name" value="HSP40/DnaJ peptide-binding domain"/>
    <property type="match status" value="2"/>
</dbReference>
<feature type="repeat" description="ANK" evidence="1">
    <location>
        <begin position="378"/>
        <end position="410"/>
    </location>
</feature>
<dbReference type="InterPro" id="IPR018253">
    <property type="entry name" value="DnaJ_domain_CS"/>
</dbReference>
<dbReference type="PROSITE" id="PS50297">
    <property type="entry name" value="ANK_REP_REGION"/>
    <property type="match status" value="2"/>
</dbReference>
<evidence type="ECO:0000256" key="1">
    <source>
        <dbReference type="PROSITE-ProRule" id="PRU00023"/>
    </source>
</evidence>
<dbReference type="EMBL" id="LSRX01000213">
    <property type="protein sequence ID" value="OLQ04358.1"/>
    <property type="molecule type" value="Genomic_DNA"/>
</dbReference>
<gene>
    <name evidence="3" type="primary">DNAJA2</name>
    <name evidence="3" type="ORF">AK812_SmicGene12634</name>
</gene>
<feature type="repeat" description="ANK" evidence="1">
    <location>
        <begin position="504"/>
        <end position="536"/>
    </location>
</feature>
<dbReference type="PROSITE" id="PS50088">
    <property type="entry name" value="ANK_REPEAT"/>
    <property type="match status" value="3"/>
</dbReference>
<dbReference type="AlphaFoldDB" id="A0A1Q9EAC7"/>
<dbReference type="Pfam" id="PF00226">
    <property type="entry name" value="DnaJ"/>
    <property type="match status" value="1"/>
</dbReference>
<dbReference type="Pfam" id="PF01556">
    <property type="entry name" value="DnaJ_C"/>
    <property type="match status" value="1"/>
</dbReference>
<organism evidence="3 4">
    <name type="scientific">Symbiodinium microadriaticum</name>
    <name type="common">Dinoflagellate</name>
    <name type="synonym">Zooxanthella microadriatica</name>
    <dbReference type="NCBI Taxonomy" id="2951"/>
    <lineage>
        <taxon>Eukaryota</taxon>
        <taxon>Sar</taxon>
        <taxon>Alveolata</taxon>
        <taxon>Dinophyceae</taxon>
        <taxon>Suessiales</taxon>
        <taxon>Symbiodiniaceae</taxon>
        <taxon>Symbiodinium</taxon>
    </lineage>
</organism>
<comment type="caution">
    <text evidence="3">The sequence shown here is derived from an EMBL/GenBank/DDBJ whole genome shotgun (WGS) entry which is preliminary data.</text>
</comment>
<dbReference type="SUPFAM" id="SSF46565">
    <property type="entry name" value="Chaperone J-domain"/>
    <property type="match status" value="1"/>
</dbReference>
<dbReference type="Gene3D" id="1.10.287.110">
    <property type="entry name" value="DnaJ domain"/>
    <property type="match status" value="1"/>
</dbReference>
<dbReference type="GO" id="GO:0051082">
    <property type="term" value="F:unfolded protein binding"/>
    <property type="evidence" value="ECO:0007669"/>
    <property type="project" value="InterPro"/>
</dbReference>
<feature type="domain" description="J" evidence="2">
    <location>
        <begin position="742"/>
        <end position="806"/>
    </location>
</feature>
<dbReference type="PROSITE" id="PS00636">
    <property type="entry name" value="DNAJ_1"/>
    <property type="match status" value="1"/>
</dbReference>
<dbReference type="Pfam" id="PF12796">
    <property type="entry name" value="Ank_2"/>
    <property type="match status" value="1"/>
</dbReference>
<dbReference type="GO" id="GO:0006457">
    <property type="term" value="P:protein folding"/>
    <property type="evidence" value="ECO:0007669"/>
    <property type="project" value="InterPro"/>
</dbReference>
<dbReference type="PROSITE" id="PS50076">
    <property type="entry name" value="DNAJ_2"/>
    <property type="match status" value="1"/>
</dbReference>
<dbReference type="CDD" id="cd06257">
    <property type="entry name" value="DnaJ"/>
    <property type="match status" value="1"/>
</dbReference>
<dbReference type="Gene3D" id="1.25.40.20">
    <property type="entry name" value="Ankyrin repeat-containing domain"/>
    <property type="match status" value="2"/>
</dbReference>
<dbReference type="InterPro" id="IPR008971">
    <property type="entry name" value="HSP40/DnaJ_pept-bd"/>
</dbReference>
<dbReference type="InterPro" id="IPR036869">
    <property type="entry name" value="J_dom_sf"/>
</dbReference>
<evidence type="ECO:0000313" key="4">
    <source>
        <dbReference type="Proteomes" id="UP000186817"/>
    </source>
</evidence>
<dbReference type="InterPro" id="IPR002110">
    <property type="entry name" value="Ankyrin_rpt"/>
</dbReference>
<dbReference type="SMART" id="SM00248">
    <property type="entry name" value="ANK"/>
    <property type="match status" value="5"/>
</dbReference>
<keyword evidence="1" id="KW-0040">ANK repeat</keyword>
<feature type="repeat" description="ANK" evidence="1">
    <location>
        <begin position="302"/>
        <end position="334"/>
    </location>
</feature>
<dbReference type="Pfam" id="PF00023">
    <property type="entry name" value="Ank"/>
    <property type="match status" value="1"/>
</dbReference>
<accession>A0A1Q9EAC7</accession>
<name>A0A1Q9EAC7_SYMMI</name>
<keyword evidence="4" id="KW-1185">Reference proteome</keyword>
<sequence length="1045" mass="116790">MWVISVDNFLELDAAGHASVRVNMELRPHQELLAAGKLCEYERGTGFVTFVSHQWSSSSHPDPSRIQLLSLQTALRNMRSGRMQLSQDGVAFVRGNLKRRMCPDDLKAVASGWLWIDYSSIPQVGLHSLGLDRSQLDGEFTNAVMSLHTYVADSSFFVILAPCQHHEKGHLMSYGSWKSRGWCQFELAVNILLGTKPVLLISSETAVKHLCFRMFYHLAPCCAEFTKESDRHHIAAAMQQVVEIQAEEHRISGRSHESQMLECLRSKLLRFPTGSSDPSCQAPGLRRVARTRSFLNLTDSHNGWTDLHYAVARSSEEIVAKLLAMRADIHAQTRSPEVDFFLRGGLTPLHIWTCFSTSVPIAELLIGAQADVNFPAQRRWTPLMVACEVGNELVVRTLLRLRADPNGQTRLSTRPLSVAVCYDFPSLVDPLLEARADPFYEWAGIGTLHQLGAAGSGGSLHRLLREGLDLNSRAYFNLSSKAGVAHFLYRLWDRDIHRDYQLMQGGTPLVFAAARGNCEALQALLEAQANIHIPNAWGKTAYQISAQTGVPDEVLRLLRSPAEAAAYDAYEAVSLLLPSKFTSSLRLKEGLPSSLPLSHGFFEELFGGAQNIHFEMGGGGRRQQPVQWPQGVSDEVSKTMSWLKGTEWAWNNDGFTIKLTRDGDIEAPIQQCQRGCKWTAEKGKLYLSVGNAGIFELVAPDPKPSRLEGQRLKGNSKRNPRERLTLTFNRIFDHEAVDLDKDLYEVLGLAEDADEASIKKVYRKLSIQYHPDKNPDEASKAKFAEIRDAYEVLNDPDKKILYDTGGMAAVKDSEKGKVESTSDVNSEIEVGLEDLYLGTEFRATVKRGVVCRGCRKNPNSPNCKGCRKCKNQIKVVQVQMGPFLTQQQQEVPSKEKCKDIDAPLDVHIEKGMASGDTVTFPRMAEERPGMLPGSVILKLKAKKHPRFERRGSDLHTDLKISLRESLLGWSRTIQHLDGHEVEIKQTDVTKHLQVLKTRSEGMPHRDDPASFGDLHVKVAVEFPKTLTPQQREAIAQVFPDERSEL</sequence>
<dbReference type="PANTHER" id="PTHR43888">
    <property type="entry name" value="DNAJ-LIKE-2, ISOFORM A-RELATED"/>
    <property type="match status" value="1"/>
</dbReference>
<dbReference type="InterPro" id="IPR044713">
    <property type="entry name" value="DNJA1/2-like"/>
</dbReference>
<dbReference type="InterPro" id="IPR002939">
    <property type="entry name" value="DnaJ_C"/>
</dbReference>
<evidence type="ECO:0000259" key="2">
    <source>
        <dbReference type="PROSITE" id="PS50076"/>
    </source>
</evidence>
<reference evidence="3 4" key="1">
    <citation type="submission" date="2016-02" db="EMBL/GenBank/DDBJ databases">
        <title>Genome analysis of coral dinoflagellate symbionts highlights evolutionary adaptations to a symbiotic lifestyle.</title>
        <authorList>
            <person name="Aranda M."/>
            <person name="Li Y."/>
            <person name="Liew Y.J."/>
            <person name="Baumgarten S."/>
            <person name="Simakov O."/>
            <person name="Wilson M."/>
            <person name="Piel J."/>
            <person name="Ashoor H."/>
            <person name="Bougouffa S."/>
            <person name="Bajic V.B."/>
            <person name="Ryu T."/>
            <person name="Ravasi T."/>
            <person name="Bayer T."/>
            <person name="Micklem G."/>
            <person name="Kim H."/>
            <person name="Bhak J."/>
            <person name="Lajeunesse T.C."/>
            <person name="Voolstra C.R."/>
        </authorList>
    </citation>
    <scope>NUCLEOTIDE SEQUENCE [LARGE SCALE GENOMIC DNA]</scope>
    <source>
        <strain evidence="3 4">CCMP2467</strain>
    </source>
</reference>
<dbReference type="InterPro" id="IPR001623">
    <property type="entry name" value="DnaJ_domain"/>
</dbReference>
<dbReference type="Proteomes" id="UP000186817">
    <property type="component" value="Unassembled WGS sequence"/>
</dbReference>
<dbReference type="CDD" id="cd10747">
    <property type="entry name" value="DnaJ_C"/>
    <property type="match status" value="1"/>
</dbReference>
<dbReference type="PRINTS" id="PR00625">
    <property type="entry name" value="JDOMAIN"/>
</dbReference>
<dbReference type="OrthoDB" id="550424at2759"/>
<dbReference type="SMART" id="SM00271">
    <property type="entry name" value="DnaJ"/>
    <property type="match status" value="1"/>
</dbReference>
<dbReference type="Gene3D" id="2.60.260.20">
    <property type="entry name" value="Urease metallochaperone UreE, N-terminal domain"/>
    <property type="match status" value="2"/>
</dbReference>